<evidence type="ECO:0000313" key="3">
    <source>
        <dbReference type="Proteomes" id="UP000235777"/>
    </source>
</evidence>
<feature type="region of interest" description="Disordered" evidence="1">
    <location>
        <begin position="30"/>
        <end position="50"/>
    </location>
</feature>
<evidence type="ECO:0000256" key="1">
    <source>
        <dbReference type="SAM" id="MobiDB-lite"/>
    </source>
</evidence>
<comment type="caution">
    <text evidence="2">The sequence shown here is derived from an EMBL/GenBank/DDBJ whole genome shotgun (WGS) entry which is preliminary data.</text>
</comment>
<organism evidence="2 3">
    <name type="scientific">Trinickia symbiotica</name>
    <dbReference type="NCBI Taxonomy" id="863227"/>
    <lineage>
        <taxon>Bacteria</taxon>
        <taxon>Pseudomonadati</taxon>
        <taxon>Pseudomonadota</taxon>
        <taxon>Betaproteobacteria</taxon>
        <taxon>Burkholderiales</taxon>
        <taxon>Burkholderiaceae</taxon>
        <taxon>Trinickia</taxon>
    </lineage>
</organism>
<sequence length="70" mass="8035">MEFNSLAAVTATEHKQIAPSRRKLFRLKGATSDGTRRASSKTARQEHRSIEIPTRRDALIGRRGRRQSMW</sequence>
<dbReference type="AlphaFoldDB" id="A0A2N7X087"/>
<dbReference type="Proteomes" id="UP000235777">
    <property type="component" value="Unassembled WGS sequence"/>
</dbReference>
<dbReference type="EMBL" id="PNYC01000012">
    <property type="protein sequence ID" value="PMS35168.1"/>
    <property type="molecule type" value="Genomic_DNA"/>
</dbReference>
<gene>
    <name evidence="2" type="ORF">C0Z20_18780</name>
</gene>
<evidence type="ECO:0000313" key="2">
    <source>
        <dbReference type="EMBL" id="PMS35168.1"/>
    </source>
</evidence>
<keyword evidence="3" id="KW-1185">Reference proteome</keyword>
<protein>
    <submittedName>
        <fullName evidence="2">Uncharacterized protein</fullName>
    </submittedName>
</protein>
<reference evidence="2 3" key="1">
    <citation type="submission" date="2018-01" db="EMBL/GenBank/DDBJ databases">
        <title>Whole genome analyses suggest that Burkholderia sensu lato contains two further novel genera in the rhizoxinica-symbiotica group Mycetohabitans gen. nov., and Trinickia gen. nov.: implications for the evolution of diazotrophy and nodulation in the Burkholderiaceae.</title>
        <authorList>
            <person name="Estrada-de los Santos P."/>
            <person name="Palmer M."/>
            <person name="Chavez-Ramirez B."/>
            <person name="Beukes C."/>
            <person name="Steenkamp E.T."/>
            <person name="Hirsch A.M."/>
            <person name="Manyaka P."/>
            <person name="Maluk M."/>
            <person name="Lafos M."/>
            <person name="Crook M."/>
            <person name="Gross E."/>
            <person name="Simon M.F."/>
            <person name="Bueno dos Reis Junior F."/>
            <person name="Poole P.S."/>
            <person name="Venter S.N."/>
            <person name="James E.K."/>
        </authorList>
    </citation>
    <scope>NUCLEOTIDE SEQUENCE [LARGE SCALE GENOMIC DNA]</scope>
    <source>
        <strain evidence="2 3">JPY 581</strain>
    </source>
</reference>
<proteinExistence type="predicted"/>
<accession>A0A2N7X087</accession>
<name>A0A2N7X087_9BURK</name>